<feature type="compositionally biased region" description="Acidic residues" evidence="4">
    <location>
        <begin position="219"/>
        <end position="235"/>
    </location>
</feature>
<dbReference type="PANTHER" id="PTHR15367:SF2">
    <property type="entry name" value="DNA-DIRECTED RNA POLYMERASE III SUBUNIT"/>
    <property type="match status" value="1"/>
</dbReference>
<dbReference type="KEGG" id="hazt:108670039"/>
<dbReference type="RefSeq" id="XP_018012977.1">
    <property type="nucleotide sequence ID" value="XM_018157488.2"/>
</dbReference>
<organism evidence="5">
    <name type="scientific">Hyalella azteca</name>
    <name type="common">Amphipod</name>
    <dbReference type="NCBI Taxonomy" id="294128"/>
    <lineage>
        <taxon>Eukaryota</taxon>
        <taxon>Metazoa</taxon>
        <taxon>Ecdysozoa</taxon>
        <taxon>Arthropoda</taxon>
        <taxon>Crustacea</taxon>
        <taxon>Multicrustacea</taxon>
        <taxon>Malacostraca</taxon>
        <taxon>Eumalacostraca</taxon>
        <taxon>Peracarida</taxon>
        <taxon>Amphipoda</taxon>
        <taxon>Senticaudata</taxon>
        <taxon>Talitrida</taxon>
        <taxon>Talitroidea</taxon>
        <taxon>Hyalellidae</taxon>
        <taxon>Hyalella</taxon>
    </lineage>
</organism>
<evidence type="ECO:0000313" key="6">
    <source>
        <dbReference type="Proteomes" id="UP000694843"/>
    </source>
</evidence>
<evidence type="ECO:0000256" key="2">
    <source>
        <dbReference type="ARBA" id="ARBA00008352"/>
    </source>
</evidence>
<feature type="compositionally biased region" description="Basic and acidic residues" evidence="4">
    <location>
        <begin position="18"/>
        <end position="37"/>
    </location>
</feature>
<feature type="region of interest" description="Disordered" evidence="4">
    <location>
        <begin position="128"/>
        <end position="235"/>
    </location>
</feature>
<dbReference type="Pfam" id="PF11705">
    <property type="entry name" value="RNA_pol_3_Rpc31"/>
    <property type="match status" value="1"/>
</dbReference>
<feature type="compositionally biased region" description="Acidic residues" evidence="4">
    <location>
        <begin position="178"/>
        <end position="208"/>
    </location>
</feature>
<dbReference type="Proteomes" id="UP000711488">
    <property type="component" value="Unassembled WGS sequence"/>
</dbReference>
<keyword evidence="3" id="KW-0539">Nucleus</keyword>
<dbReference type="AlphaFoldDB" id="A0A6A0HEZ3"/>
<dbReference type="GeneID" id="108670039"/>
<feature type="region of interest" description="Disordered" evidence="4">
    <location>
        <begin position="1"/>
        <end position="58"/>
    </location>
</feature>
<dbReference type="GO" id="GO:0005666">
    <property type="term" value="C:RNA polymerase III complex"/>
    <property type="evidence" value="ECO:0007669"/>
    <property type="project" value="TreeGrafter"/>
</dbReference>
<evidence type="ECO:0000313" key="5">
    <source>
        <dbReference type="EMBL" id="KAA0204019.1"/>
    </source>
</evidence>
<protein>
    <submittedName>
        <fullName evidence="7">DNA-directed RNA polymerase III subunit RPC7-like</fullName>
    </submittedName>
</protein>
<dbReference type="OrthoDB" id="66964at2759"/>
<evidence type="ECO:0000256" key="1">
    <source>
        <dbReference type="ARBA" id="ARBA00004123"/>
    </source>
</evidence>
<reference evidence="5" key="2">
    <citation type="journal article" date="2018" name="Environ. Sci. Technol.">
        <title>The Toxicogenome of Hyalella azteca: A Model for Sediment Ecotoxicology and Evolutionary Toxicology.</title>
        <authorList>
            <person name="Poynton H.C."/>
            <person name="Hasenbein S."/>
            <person name="Benoit J.B."/>
            <person name="Sepulveda M.S."/>
            <person name="Poelchau M.F."/>
            <person name="Hughes D.S.T."/>
            <person name="Murali S.C."/>
            <person name="Chen S."/>
            <person name="Glastad K.M."/>
            <person name="Goodisman M.A.D."/>
            <person name="Werren J.H."/>
            <person name="Vineis J.H."/>
            <person name="Bowen J.L."/>
            <person name="Friedrich M."/>
            <person name="Jones J."/>
            <person name="Robertson H.M."/>
            <person name="Feyereisen R."/>
            <person name="Mechler-Hickson A."/>
            <person name="Mathers N."/>
            <person name="Lee C.E."/>
            <person name="Colbourne J.K."/>
            <person name="Biales A."/>
            <person name="Johnston J.S."/>
            <person name="Wellborn G.A."/>
            <person name="Rosendale A.J."/>
            <person name="Cridge A.G."/>
            <person name="Munoz-Torres M.C."/>
            <person name="Bain P.A."/>
            <person name="Manny A.R."/>
            <person name="Major K.M."/>
            <person name="Lambert F.N."/>
            <person name="Vulpe C.D."/>
            <person name="Tuck P."/>
            <person name="Blalock B.J."/>
            <person name="Lin Y.Y."/>
            <person name="Smith M.E."/>
            <person name="Ochoa-Acuna H."/>
            <person name="Chen M.M."/>
            <person name="Childers C.P."/>
            <person name="Qu J."/>
            <person name="Dugan S."/>
            <person name="Lee S.L."/>
            <person name="Chao H."/>
            <person name="Dinh H."/>
            <person name="Han Y."/>
            <person name="Doddapaneni H."/>
            <person name="Worley K.C."/>
            <person name="Muzny D.M."/>
            <person name="Gibbs R.A."/>
            <person name="Richards S."/>
        </authorList>
    </citation>
    <scope>NUCLEOTIDE SEQUENCE</scope>
    <source>
        <strain evidence="5">HAZT.00-mixed</strain>
        <tissue evidence="5">Whole organism</tissue>
    </source>
</reference>
<sequence>MAGRGRGQTRLKMLESMGVERSEMSQPLDRPKGEAAAKGDLTPSSVYPPLKFQPLPLPPSTTETDYCLTLLKLDMERMRSSKYAVKKEKQQAELERYSDRYRLTVAEDHPQLVVDWTRFPRELNPSYIRKSKKRKISKPDQKSRQKKVKLAGETDEQMEERLKELEKKEKEGGAEVKEELEDEEDEDKDNKEEEDEIEDEDEELDEGTDYAQQYFDNGEQYDDADDDGNDDGGYY</sequence>
<proteinExistence type="inferred from homology"/>
<name>A0A6A0HEZ3_HYAAZ</name>
<comment type="similarity">
    <text evidence="2">Belongs to the eukaryotic RPC7 RNA polymerase subunit family.</text>
</comment>
<dbReference type="PANTHER" id="PTHR15367">
    <property type="entry name" value="DNA-DIRECTED RNA POLYMERASE III"/>
    <property type="match status" value="1"/>
</dbReference>
<dbReference type="GO" id="GO:0006383">
    <property type="term" value="P:transcription by RNA polymerase III"/>
    <property type="evidence" value="ECO:0007669"/>
    <property type="project" value="InterPro"/>
</dbReference>
<accession>A0A6A0HEZ3</accession>
<dbReference type="Proteomes" id="UP000694843">
    <property type="component" value="Unplaced"/>
</dbReference>
<dbReference type="InterPro" id="IPR024661">
    <property type="entry name" value="RNA_pol_III_Rpc31"/>
</dbReference>
<gene>
    <name evidence="7" type="primary">LOC108670039</name>
    <name evidence="5" type="ORF">HAZT_HAZT000849</name>
</gene>
<dbReference type="EMBL" id="JQDR03000151">
    <property type="protein sequence ID" value="KAA0204019.1"/>
    <property type="molecule type" value="Genomic_DNA"/>
</dbReference>
<reference evidence="7" key="4">
    <citation type="submission" date="2025-04" db="UniProtKB">
        <authorList>
            <consortium name="RefSeq"/>
        </authorList>
    </citation>
    <scope>IDENTIFICATION</scope>
    <source>
        <tissue evidence="7">Whole organism</tissue>
    </source>
</reference>
<evidence type="ECO:0000256" key="3">
    <source>
        <dbReference type="ARBA" id="ARBA00023242"/>
    </source>
</evidence>
<evidence type="ECO:0000313" key="7">
    <source>
        <dbReference type="RefSeq" id="XP_018012977.1"/>
    </source>
</evidence>
<dbReference type="OMA" id="YIVSACQ"/>
<reference evidence="5" key="1">
    <citation type="submission" date="2014-08" db="EMBL/GenBank/DDBJ databases">
        <authorList>
            <person name="Murali S."/>
            <person name="Richards S."/>
            <person name="Bandaranaike D."/>
            <person name="Bellair M."/>
            <person name="Blankenburg K."/>
            <person name="Chao H."/>
            <person name="Dinh H."/>
            <person name="Doddapaneni H."/>
            <person name="Dugan-Rocha S."/>
            <person name="Elkadiri S."/>
            <person name="Gnanaolivu R."/>
            <person name="Hughes D."/>
            <person name="Lee S."/>
            <person name="Li M."/>
            <person name="Ming W."/>
            <person name="Munidasa M."/>
            <person name="Muniz J."/>
            <person name="Nguyen L."/>
            <person name="Osuji N."/>
            <person name="Pu L.-L."/>
            <person name="Puazo M."/>
            <person name="Skinner E."/>
            <person name="Qu C."/>
            <person name="Quiroz J."/>
            <person name="Raj R."/>
            <person name="Weissenberger G."/>
            <person name="Xin Y."/>
            <person name="Zou X."/>
            <person name="Han Y."/>
            <person name="Worley K."/>
            <person name="Muzny D."/>
            <person name="Gibbs R."/>
        </authorList>
    </citation>
    <scope>NUCLEOTIDE SEQUENCE</scope>
    <source>
        <strain evidence="5">HAZT.00-mixed</strain>
        <tissue evidence="5">Whole organism</tissue>
    </source>
</reference>
<reference evidence="5" key="3">
    <citation type="submission" date="2019-06" db="EMBL/GenBank/DDBJ databases">
        <authorList>
            <person name="Poynton C."/>
            <person name="Hasenbein S."/>
            <person name="Benoit J.B."/>
            <person name="Sepulveda M.S."/>
            <person name="Poelchau M.F."/>
            <person name="Murali S.C."/>
            <person name="Chen S."/>
            <person name="Glastad K.M."/>
            <person name="Werren J.H."/>
            <person name="Vineis J.H."/>
            <person name="Bowen J.L."/>
            <person name="Friedrich M."/>
            <person name="Jones J."/>
            <person name="Robertson H.M."/>
            <person name="Feyereisen R."/>
            <person name="Mechler-Hickson A."/>
            <person name="Mathers N."/>
            <person name="Lee C.E."/>
            <person name="Colbourne J.K."/>
            <person name="Biales A."/>
            <person name="Johnston J.S."/>
            <person name="Wellborn G.A."/>
            <person name="Rosendale A.J."/>
            <person name="Cridge A.G."/>
            <person name="Munoz-Torres M.C."/>
            <person name="Bain P.A."/>
            <person name="Manny A.R."/>
            <person name="Major K.M."/>
            <person name="Lambert F.N."/>
            <person name="Vulpe C.D."/>
            <person name="Tuck P."/>
            <person name="Blalock B.J."/>
            <person name="Lin Y.-Y."/>
            <person name="Smith M.E."/>
            <person name="Ochoa-Acuna H."/>
            <person name="Chen M.-J.M."/>
            <person name="Childers C.P."/>
            <person name="Qu J."/>
            <person name="Dugan S."/>
            <person name="Lee S.L."/>
            <person name="Chao H."/>
            <person name="Dinh H."/>
            <person name="Han Y."/>
            <person name="Doddapaneni H."/>
            <person name="Worley K.C."/>
            <person name="Muzny D.M."/>
            <person name="Gibbs R.A."/>
            <person name="Richards S."/>
        </authorList>
    </citation>
    <scope>NUCLEOTIDE SEQUENCE</scope>
    <source>
        <strain evidence="5">HAZT.00-mixed</strain>
        <tissue evidence="5">Whole organism</tissue>
    </source>
</reference>
<evidence type="ECO:0000256" key="4">
    <source>
        <dbReference type="SAM" id="MobiDB-lite"/>
    </source>
</evidence>
<feature type="compositionally biased region" description="Basic and acidic residues" evidence="4">
    <location>
        <begin position="159"/>
        <end position="177"/>
    </location>
</feature>
<keyword evidence="6" id="KW-1185">Reference proteome</keyword>
<comment type="subcellular location">
    <subcellularLocation>
        <location evidence="1">Nucleus</location>
    </subcellularLocation>
</comment>